<dbReference type="InterPro" id="IPR000008">
    <property type="entry name" value="C2_dom"/>
</dbReference>
<dbReference type="GO" id="GO:0006869">
    <property type="term" value="P:lipid transport"/>
    <property type="evidence" value="ECO:0007669"/>
    <property type="project" value="UniProtKB-KW"/>
</dbReference>
<dbReference type="PROSITE" id="PS51847">
    <property type="entry name" value="SMP"/>
    <property type="match status" value="1"/>
</dbReference>
<comment type="subcellular location">
    <subcellularLocation>
        <location evidence="1">Membrane</location>
    </subcellularLocation>
</comment>
<sequence length="480" mass="51483">MNSMAGLADTLTASGGAESATFLNDIVDQLWPNICVAGANMTKEIVEPILASTLPGPLKNLRFTKLDFGNVPLRVGAVDVHKTTTGGIKLDMNIVWESKSDIELDGSMVPKIGIERVHLKGRLSILLAPLTNVIPLIGAAQVAFINPPELSLDFTDAANIADLGIISGTIRKTIIGIIGGMAVLPNRFLVKLDNSNDWFKTYQPHLGVVRLTIERAVGISGPKKSGVKRLLQKVVTDVPDCYCKVNVGAGDEWRTKTLKNDTDPEWNETHDFLVADFEQNITLDVQDDDLGPDDDIGVGSISVKDILLDGGSKEIALTHKGEQTGARVTVHAKFFHLVSEPQALNASEAQGEGQIGGLATVLIASALGLEGQRDELQPSVKVSWGTNEFRTVVKTYTPGMDIFNPSFDQAFRIPITGDVLSSGAPFRISLMNKEAEVGFVEIPFADVQNGQNMTVADAYDVGSGATVRVSISMRGLQLGQ</sequence>
<dbReference type="GO" id="GO:0005737">
    <property type="term" value="C:cytoplasm"/>
    <property type="evidence" value="ECO:0007669"/>
    <property type="project" value="UniProtKB-ARBA"/>
</dbReference>
<protein>
    <recommendedName>
        <fullName evidence="15">C2 domain-containing protein</fullName>
    </recommendedName>
</protein>
<evidence type="ECO:0000259" key="11">
    <source>
        <dbReference type="PROSITE" id="PS50004"/>
    </source>
</evidence>
<dbReference type="Pfam" id="PF17047">
    <property type="entry name" value="SMP_LBD"/>
    <property type="match status" value="1"/>
</dbReference>
<feature type="domain" description="C2" evidence="11">
    <location>
        <begin position="184"/>
        <end position="319"/>
    </location>
</feature>
<accession>A0A1Y2MHG7</accession>
<dbReference type="Gene3D" id="2.60.40.150">
    <property type="entry name" value="C2 domain"/>
    <property type="match status" value="2"/>
</dbReference>
<dbReference type="Proteomes" id="UP000193240">
    <property type="component" value="Unassembled WGS sequence"/>
</dbReference>
<organism evidence="13 14">
    <name type="scientific">Epicoccum nigrum</name>
    <name type="common">Soil fungus</name>
    <name type="synonym">Epicoccum purpurascens</name>
    <dbReference type="NCBI Taxonomy" id="105696"/>
    <lineage>
        <taxon>Eukaryota</taxon>
        <taxon>Fungi</taxon>
        <taxon>Dikarya</taxon>
        <taxon>Ascomycota</taxon>
        <taxon>Pezizomycotina</taxon>
        <taxon>Dothideomycetes</taxon>
        <taxon>Pleosporomycetidae</taxon>
        <taxon>Pleosporales</taxon>
        <taxon>Pleosporineae</taxon>
        <taxon>Didymellaceae</taxon>
        <taxon>Epicoccum</taxon>
    </lineage>
</organism>
<dbReference type="InParanoid" id="A0A1Y2MHG7"/>
<dbReference type="EMBL" id="KZ107838">
    <property type="protein sequence ID" value="OSS54688.1"/>
    <property type="molecule type" value="Genomic_DNA"/>
</dbReference>
<dbReference type="CDD" id="cd00030">
    <property type="entry name" value="C2"/>
    <property type="match status" value="1"/>
</dbReference>
<keyword evidence="3" id="KW-0812">Transmembrane</keyword>
<feature type="domain" description="SMP-LTD" evidence="12">
    <location>
        <begin position="16"/>
        <end position="193"/>
    </location>
</feature>
<dbReference type="GO" id="GO:0012505">
    <property type="term" value="C:endomembrane system"/>
    <property type="evidence" value="ECO:0007669"/>
    <property type="project" value="UniProtKB-ARBA"/>
</dbReference>
<evidence type="ECO:0000256" key="3">
    <source>
        <dbReference type="ARBA" id="ARBA00022692"/>
    </source>
</evidence>
<keyword evidence="5" id="KW-0677">Repeat</keyword>
<dbReference type="STRING" id="105696.A0A1Y2MHG7"/>
<dbReference type="InterPro" id="IPR035892">
    <property type="entry name" value="C2_domain_sf"/>
</dbReference>
<evidence type="ECO:0000256" key="5">
    <source>
        <dbReference type="ARBA" id="ARBA00022737"/>
    </source>
</evidence>
<gene>
    <name evidence="13" type="ORF">B5807_01282</name>
</gene>
<dbReference type="AlphaFoldDB" id="A0A1Y2MHG7"/>
<dbReference type="PANTHER" id="PTHR45761">
    <property type="entry name" value="EXTENDED SYNAPTOTAGMIN-LIKE PROTEIN 2, ISOFORM C"/>
    <property type="match status" value="1"/>
</dbReference>
<evidence type="ECO:0000256" key="7">
    <source>
        <dbReference type="ARBA" id="ARBA00022989"/>
    </source>
</evidence>
<proteinExistence type="predicted"/>
<dbReference type="GO" id="GO:0046872">
    <property type="term" value="F:metal ion binding"/>
    <property type="evidence" value="ECO:0007669"/>
    <property type="project" value="UniProtKB-KW"/>
</dbReference>
<evidence type="ECO:0000256" key="1">
    <source>
        <dbReference type="ARBA" id="ARBA00004370"/>
    </source>
</evidence>
<dbReference type="InterPro" id="IPR051634">
    <property type="entry name" value="Extended_Synaptotagmin"/>
</dbReference>
<evidence type="ECO:0000256" key="9">
    <source>
        <dbReference type="ARBA" id="ARBA00023121"/>
    </source>
</evidence>
<dbReference type="InterPro" id="IPR039010">
    <property type="entry name" value="Synaptotagmin_SMP"/>
</dbReference>
<evidence type="ECO:0000313" key="13">
    <source>
        <dbReference type="EMBL" id="OSS54688.1"/>
    </source>
</evidence>
<keyword evidence="6" id="KW-0106">Calcium</keyword>
<keyword evidence="7" id="KW-1133">Transmembrane helix</keyword>
<evidence type="ECO:0000256" key="8">
    <source>
        <dbReference type="ARBA" id="ARBA00023055"/>
    </source>
</evidence>
<evidence type="ECO:0000259" key="12">
    <source>
        <dbReference type="PROSITE" id="PS51847"/>
    </source>
</evidence>
<evidence type="ECO:0000256" key="10">
    <source>
        <dbReference type="ARBA" id="ARBA00023136"/>
    </source>
</evidence>
<evidence type="ECO:0000313" key="14">
    <source>
        <dbReference type="Proteomes" id="UP000193240"/>
    </source>
</evidence>
<name>A0A1Y2MHG7_EPING</name>
<keyword evidence="9" id="KW-0446">Lipid-binding</keyword>
<dbReference type="GO" id="GO:0016020">
    <property type="term" value="C:membrane"/>
    <property type="evidence" value="ECO:0007669"/>
    <property type="project" value="UniProtKB-SubCell"/>
</dbReference>
<dbReference type="SMART" id="SM00239">
    <property type="entry name" value="C2"/>
    <property type="match status" value="2"/>
</dbReference>
<keyword evidence="14" id="KW-1185">Reference proteome</keyword>
<keyword evidence="4" id="KW-0479">Metal-binding</keyword>
<dbReference type="PROSITE" id="PS50004">
    <property type="entry name" value="C2"/>
    <property type="match status" value="1"/>
</dbReference>
<evidence type="ECO:0000256" key="6">
    <source>
        <dbReference type="ARBA" id="ARBA00022837"/>
    </source>
</evidence>
<keyword evidence="10" id="KW-0472">Membrane</keyword>
<evidence type="ECO:0008006" key="15">
    <source>
        <dbReference type="Google" id="ProtNLM"/>
    </source>
</evidence>
<keyword evidence="8" id="KW-0445">Lipid transport</keyword>
<dbReference type="GO" id="GO:0008289">
    <property type="term" value="F:lipid binding"/>
    <property type="evidence" value="ECO:0007669"/>
    <property type="project" value="UniProtKB-KW"/>
</dbReference>
<evidence type="ECO:0000256" key="4">
    <source>
        <dbReference type="ARBA" id="ARBA00022723"/>
    </source>
</evidence>
<dbReference type="InterPro" id="IPR031468">
    <property type="entry name" value="SMP_LBD"/>
</dbReference>
<dbReference type="Pfam" id="PF00168">
    <property type="entry name" value="C2"/>
    <property type="match status" value="2"/>
</dbReference>
<dbReference type="OMA" id="DIPDCYC"/>
<keyword evidence="2" id="KW-0813">Transport</keyword>
<dbReference type="PANTHER" id="PTHR45761:SF1">
    <property type="entry name" value="EXTENDED SYNAPTOTAGMIN-LIKE PROTEIN 2, ISOFORM C"/>
    <property type="match status" value="1"/>
</dbReference>
<dbReference type="SUPFAM" id="SSF49562">
    <property type="entry name" value="C2 domain (Calcium/lipid-binding domain, CaLB)"/>
    <property type="match status" value="2"/>
</dbReference>
<reference evidence="13 14" key="1">
    <citation type="journal article" date="2017" name="Genome Announc.">
        <title>Genome sequence of the saprophytic ascomycete Epicoccum nigrum ICMP 19927 strain isolated from New Zealand.</title>
        <authorList>
            <person name="Fokin M."/>
            <person name="Fleetwood D."/>
            <person name="Weir B.S."/>
            <person name="Villas-Boas S.G."/>
        </authorList>
    </citation>
    <scope>NUCLEOTIDE SEQUENCE [LARGE SCALE GENOMIC DNA]</scope>
    <source>
        <strain evidence="13 14">ICMP 19927</strain>
    </source>
</reference>
<dbReference type="CDD" id="cd21670">
    <property type="entry name" value="SMP_ESyt"/>
    <property type="match status" value="1"/>
</dbReference>
<evidence type="ECO:0000256" key="2">
    <source>
        <dbReference type="ARBA" id="ARBA00022448"/>
    </source>
</evidence>